<organism evidence="2 3">
    <name type="scientific">Parabacteroides chinchillae</name>
    <dbReference type="NCBI Taxonomy" id="871327"/>
    <lineage>
        <taxon>Bacteria</taxon>
        <taxon>Pseudomonadati</taxon>
        <taxon>Bacteroidota</taxon>
        <taxon>Bacteroidia</taxon>
        <taxon>Bacteroidales</taxon>
        <taxon>Tannerellaceae</taxon>
        <taxon>Parabacteroides</taxon>
    </lineage>
</organism>
<protein>
    <recommendedName>
        <fullName evidence="4">Lipoprotein</fullName>
    </recommendedName>
</protein>
<evidence type="ECO:0008006" key="4">
    <source>
        <dbReference type="Google" id="ProtNLM"/>
    </source>
</evidence>
<evidence type="ECO:0000256" key="1">
    <source>
        <dbReference type="SAM" id="SignalP"/>
    </source>
</evidence>
<dbReference type="AlphaFoldDB" id="A0A8G2F388"/>
<sequence length="510" mass="55949">MKKVKLKSLFFTTAIFIASLTSCSNNNDNNSPDPTPEENELANILLFKAEDGTMTQLGNGDQNFEMPKGKYTLKKGTYHMKGWCYIADGVELNIEPGTIIKGDKETKAALIVERGGKLLAQGTAEAPIVFTSEQAPGSRRPGDWGGLIICGKAKNNGVEKTIEGGPRSKYGGDNDDDNSGIISYVRVEFAGYPFEKDQEINGITFGSVGRNTKVDHLQVSYSNDDSYEWFGGTVNCKYLVAYHGWDDEFDTDNGFSGKLQFLLSVRHPKIADTSLSNGFESDNDADGSTKTPFTTCTFSNVTFVGPIGQANDFSNTSDYINAGNLYPNNGSKMGTFQAAMQIRRNSKLNCFNSVAMGYPVGLLLDNQKGTTQTWAANGDLKLNNLYFAQMNVLGSDVNKSWKDQFSTDGTNEDAGKISFSHTFFLAQTGNKYFEKITELGLNQPNSMSSSPNYGPKSGSPLLGHTGLFNDSMLNDPFFDKVDYIGAFKSDSDTDNWMKGWTNFDPQNTKY</sequence>
<gene>
    <name evidence="2" type="ORF">SAMN05444001_101339</name>
</gene>
<dbReference type="PANTHER" id="PTHR41339:SF1">
    <property type="entry name" value="SECRETED PROTEIN"/>
    <property type="match status" value="1"/>
</dbReference>
<reference evidence="2 3" key="1">
    <citation type="submission" date="2016-10" db="EMBL/GenBank/DDBJ databases">
        <authorList>
            <person name="Varghese N."/>
            <person name="Submissions S."/>
        </authorList>
    </citation>
    <scope>NUCLEOTIDE SEQUENCE [LARGE SCALE GENOMIC DNA]</scope>
    <source>
        <strain evidence="2 3">DSM 29073</strain>
    </source>
</reference>
<keyword evidence="1" id="KW-0732">Signal</keyword>
<dbReference type="RefSeq" id="WP_103982275.1">
    <property type="nucleotide sequence ID" value="NZ_FNVS01000001.1"/>
</dbReference>
<feature type="signal peptide" evidence="1">
    <location>
        <begin position="1"/>
        <end position="24"/>
    </location>
</feature>
<name>A0A8G2F388_9BACT</name>
<dbReference type="Proteomes" id="UP000236725">
    <property type="component" value="Unassembled WGS sequence"/>
</dbReference>
<dbReference type="PROSITE" id="PS51257">
    <property type="entry name" value="PROKAR_LIPOPROTEIN"/>
    <property type="match status" value="1"/>
</dbReference>
<dbReference type="PANTHER" id="PTHR41339">
    <property type="entry name" value="LIPL48"/>
    <property type="match status" value="1"/>
</dbReference>
<proteinExistence type="predicted"/>
<feature type="chain" id="PRO_5034899443" description="Lipoprotein" evidence="1">
    <location>
        <begin position="25"/>
        <end position="510"/>
    </location>
</feature>
<dbReference type="EMBL" id="FNVS01000001">
    <property type="protein sequence ID" value="SEF47508.1"/>
    <property type="molecule type" value="Genomic_DNA"/>
</dbReference>
<evidence type="ECO:0000313" key="3">
    <source>
        <dbReference type="Proteomes" id="UP000236725"/>
    </source>
</evidence>
<evidence type="ECO:0000313" key="2">
    <source>
        <dbReference type="EMBL" id="SEF47508.1"/>
    </source>
</evidence>
<accession>A0A8G2F388</accession>
<keyword evidence="3" id="KW-1185">Reference proteome</keyword>
<comment type="caution">
    <text evidence="2">The sequence shown here is derived from an EMBL/GenBank/DDBJ whole genome shotgun (WGS) entry which is preliminary data.</text>
</comment>